<dbReference type="InterPro" id="IPR006612">
    <property type="entry name" value="THAP_Znf"/>
</dbReference>
<evidence type="ECO:0000256" key="3">
    <source>
        <dbReference type="ARBA" id="ARBA00022833"/>
    </source>
</evidence>
<dbReference type="GO" id="GO:0003677">
    <property type="term" value="F:DNA binding"/>
    <property type="evidence" value="ECO:0007669"/>
    <property type="project" value="UniProtKB-UniRule"/>
</dbReference>
<evidence type="ECO:0000313" key="7">
    <source>
        <dbReference type="Ensembl" id="ENSMAMP00000051397.1"/>
    </source>
</evidence>
<dbReference type="GeneTree" id="ENSGT00940000165627"/>
<keyword evidence="1" id="KW-0479">Metal-binding</keyword>
<dbReference type="InParanoid" id="A0A7N8XID9"/>
<keyword evidence="8" id="KW-1185">Reference proteome</keyword>
<dbReference type="SMART" id="SM00692">
    <property type="entry name" value="DM3"/>
    <property type="match status" value="1"/>
</dbReference>
<dbReference type="PANTHER" id="PTHR47696">
    <property type="entry name" value="THAP DOMAIN-CONTAINING PROTEIN 2"/>
    <property type="match status" value="1"/>
</dbReference>
<feature type="domain" description="THAP-type" evidence="6">
    <location>
        <begin position="1"/>
        <end position="73"/>
    </location>
</feature>
<dbReference type="InterPro" id="IPR026521">
    <property type="entry name" value="THAP2"/>
</dbReference>
<evidence type="ECO:0000256" key="1">
    <source>
        <dbReference type="ARBA" id="ARBA00022723"/>
    </source>
</evidence>
<organism evidence="7 8">
    <name type="scientific">Mastacembelus armatus</name>
    <name type="common">zig-zag eel</name>
    <dbReference type="NCBI Taxonomy" id="205130"/>
    <lineage>
        <taxon>Eukaryota</taxon>
        <taxon>Metazoa</taxon>
        <taxon>Chordata</taxon>
        <taxon>Craniata</taxon>
        <taxon>Vertebrata</taxon>
        <taxon>Euteleostomi</taxon>
        <taxon>Actinopterygii</taxon>
        <taxon>Neopterygii</taxon>
        <taxon>Teleostei</taxon>
        <taxon>Neoteleostei</taxon>
        <taxon>Acanthomorphata</taxon>
        <taxon>Anabantaria</taxon>
        <taxon>Synbranchiformes</taxon>
        <taxon>Mastacembelidae</taxon>
        <taxon>Mastacembelus</taxon>
    </lineage>
</organism>
<dbReference type="Pfam" id="PF05485">
    <property type="entry name" value="THAP"/>
    <property type="match status" value="1"/>
</dbReference>
<dbReference type="GO" id="GO:0008270">
    <property type="term" value="F:zinc ion binding"/>
    <property type="evidence" value="ECO:0007669"/>
    <property type="project" value="UniProtKB-KW"/>
</dbReference>
<reference evidence="7" key="2">
    <citation type="submission" date="2025-09" db="UniProtKB">
        <authorList>
            <consortium name="Ensembl"/>
        </authorList>
    </citation>
    <scope>IDENTIFICATION</scope>
</reference>
<reference evidence="7" key="1">
    <citation type="submission" date="2025-08" db="UniProtKB">
        <authorList>
            <consortium name="Ensembl"/>
        </authorList>
    </citation>
    <scope>IDENTIFICATION</scope>
</reference>
<protein>
    <recommendedName>
        <fullName evidence="6">THAP-type domain-containing protein</fullName>
    </recommendedName>
</protein>
<dbReference type="PROSITE" id="PS50950">
    <property type="entry name" value="ZF_THAP"/>
    <property type="match status" value="1"/>
</dbReference>
<keyword evidence="3" id="KW-0862">Zinc</keyword>
<proteinExistence type="predicted"/>
<evidence type="ECO:0000256" key="4">
    <source>
        <dbReference type="ARBA" id="ARBA00023125"/>
    </source>
</evidence>
<accession>A0A7N8XID9</accession>
<name>A0A7N8XID9_9TELE</name>
<keyword evidence="4 5" id="KW-0238">DNA-binding</keyword>
<sequence length="113" mass="12876">MPGHCAAVWCCNGRNAQTKHGNDLSREWALSLRRKDFVPSDLSVICSSHFKPEDFDRTGQTARLKEGVVPSVFSFPDHLPKVSAIVFRDSSWFFFWSLKPHWILTAVNRTGKL</sequence>
<dbReference type="AlphaFoldDB" id="A0A7N8XID9"/>
<keyword evidence="2 5" id="KW-0863">Zinc-finger</keyword>
<dbReference type="Ensembl" id="ENSMAMT00000054239.1">
    <property type="protein sequence ID" value="ENSMAMP00000051397.1"/>
    <property type="gene ID" value="ENSMAMG00000024639.1"/>
</dbReference>
<evidence type="ECO:0000259" key="6">
    <source>
        <dbReference type="PROSITE" id="PS50950"/>
    </source>
</evidence>
<dbReference type="PANTHER" id="PTHR47696:SF1">
    <property type="entry name" value="THAP DOMAIN-CONTAINING PROTEIN 2"/>
    <property type="match status" value="1"/>
</dbReference>
<dbReference type="Proteomes" id="UP000261640">
    <property type="component" value="Unplaced"/>
</dbReference>
<dbReference type="SMART" id="SM00980">
    <property type="entry name" value="THAP"/>
    <property type="match status" value="1"/>
</dbReference>
<dbReference type="SUPFAM" id="SSF57716">
    <property type="entry name" value="Glucocorticoid receptor-like (DNA-binding domain)"/>
    <property type="match status" value="1"/>
</dbReference>
<evidence type="ECO:0000256" key="5">
    <source>
        <dbReference type="PROSITE-ProRule" id="PRU00309"/>
    </source>
</evidence>
<evidence type="ECO:0000256" key="2">
    <source>
        <dbReference type="ARBA" id="ARBA00022771"/>
    </source>
</evidence>
<evidence type="ECO:0000313" key="8">
    <source>
        <dbReference type="Proteomes" id="UP000261640"/>
    </source>
</evidence>